<dbReference type="GO" id="GO:0043565">
    <property type="term" value="F:sequence-specific DNA binding"/>
    <property type="evidence" value="ECO:0007669"/>
    <property type="project" value="InterPro"/>
</dbReference>
<dbReference type="GO" id="GO:0006313">
    <property type="term" value="P:DNA transposition"/>
    <property type="evidence" value="ECO:0007669"/>
    <property type="project" value="InterPro"/>
</dbReference>
<evidence type="ECO:0000256" key="1">
    <source>
        <dbReference type="ARBA" id="ARBA00038232"/>
    </source>
</evidence>
<dbReference type="Gene3D" id="1.10.10.10">
    <property type="entry name" value="Winged helix-like DNA-binding domain superfamily/Winged helix DNA-binding domain"/>
    <property type="match status" value="3"/>
</dbReference>
<sequence>MPRTRFTPEEKVAIITGLSTTELTKAAYLKSYGIGQHSLERWQDLYKQDGIKGLEERHNWTRYSPEIKQQAVTAYLNHEGSLIDISRRFGVRNERQLRDWIKKFQYNGTNKVLTAAQSRKQVRIMSRKTTFEERIEIVEYVTAGKHTYAQAAEHFNMSYQQVRSWVLKSKKSGYTALKDGRGRTKTIEEMTEVEKLQLENRQLKAKLKEQEVLDLFVKKFQELQNKE</sequence>
<dbReference type="Pfam" id="PF01527">
    <property type="entry name" value="HTH_Tnp_1"/>
    <property type="match status" value="1"/>
</dbReference>
<feature type="coiled-coil region" evidence="2">
    <location>
        <begin position="186"/>
        <end position="213"/>
    </location>
</feature>
<organism evidence="4 5">
    <name type="scientific">Levilactobacillus hammesii DSM 16381</name>
    <dbReference type="NCBI Taxonomy" id="1423753"/>
    <lineage>
        <taxon>Bacteria</taxon>
        <taxon>Bacillati</taxon>
        <taxon>Bacillota</taxon>
        <taxon>Bacilli</taxon>
        <taxon>Lactobacillales</taxon>
        <taxon>Lactobacillaceae</taxon>
        <taxon>Levilactobacillus</taxon>
    </lineage>
</organism>
<evidence type="ECO:0000313" key="4">
    <source>
        <dbReference type="EMBL" id="KRL95186.1"/>
    </source>
</evidence>
<dbReference type="InterPro" id="IPR009057">
    <property type="entry name" value="Homeodomain-like_sf"/>
</dbReference>
<reference evidence="4 5" key="1">
    <citation type="journal article" date="2015" name="Genome Announc.">
        <title>Expanding the biotechnology potential of lactobacilli through comparative genomics of 213 strains and associated genera.</title>
        <authorList>
            <person name="Sun Z."/>
            <person name="Harris H.M."/>
            <person name="McCann A."/>
            <person name="Guo C."/>
            <person name="Argimon S."/>
            <person name="Zhang W."/>
            <person name="Yang X."/>
            <person name="Jeffery I.B."/>
            <person name="Cooney J.C."/>
            <person name="Kagawa T.F."/>
            <person name="Liu W."/>
            <person name="Song Y."/>
            <person name="Salvetti E."/>
            <person name="Wrobel A."/>
            <person name="Rasinkangas P."/>
            <person name="Parkhill J."/>
            <person name="Rea M.C."/>
            <person name="O'Sullivan O."/>
            <person name="Ritari J."/>
            <person name="Douillard F.P."/>
            <person name="Paul Ross R."/>
            <person name="Yang R."/>
            <person name="Briner A.E."/>
            <person name="Felis G.E."/>
            <person name="de Vos W.M."/>
            <person name="Barrangou R."/>
            <person name="Klaenhammer T.R."/>
            <person name="Caufield P.W."/>
            <person name="Cui Y."/>
            <person name="Zhang H."/>
            <person name="O'Toole P.W."/>
        </authorList>
    </citation>
    <scope>NUCLEOTIDE SEQUENCE [LARGE SCALE GENOMIC DNA]</scope>
    <source>
        <strain evidence="4 5">DSM 16381</strain>
    </source>
</reference>
<dbReference type="SUPFAM" id="SSF48295">
    <property type="entry name" value="TrpR-like"/>
    <property type="match status" value="2"/>
</dbReference>
<dbReference type="PANTHER" id="PTHR33795">
    <property type="entry name" value="INSERTION ELEMENT IS150 PROTEIN INSJ"/>
    <property type="match status" value="1"/>
</dbReference>
<evidence type="ECO:0000259" key="3">
    <source>
        <dbReference type="Pfam" id="PF13518"/>
    </source>
</evidence>
<evidence type="ECO:0000256" key="2">
    <source>
        <dbReference type="SAM" id="Coils"/>
    </source>
</evidence>
<keyword evidence="5" id="KW-1185">Reference proteome</keyword>
<dbReference type="InterPro" id="IPR010921">
    <property type="entry name" value="Trp_repressor/repl_initiator"/>
</dbReference>
<accession>A0A0R1UW42</accession>
<feature type="domain" description="Insertion element IS150 protein InsJ-like helix-turn-helix" evidence="3">
    <location>
        <begin position="133"/>
        <end position="183"/>
    </location>
</feature>
<dbReference type="OrthoDB" id="9797531at2"/>
<dbReference type="Proteomes" id="UP000051580">
    <property type="component" value="Unassembled WGS sequence"/>
</dbReference>
<dbReference type="InterPro" id="IPR002514">
    <property type="entry name" value="Transposase_8"/>
</dbReference>
<dbReference type="InterPro" id="IPR055247">
    <property type="entry name" value="InsJ-like_HTH"/>
</dbReference>
<name>A0A0R1UW42_9LACO</name>
<dbReference type="Pfam" id="PF13518">
    <property type="entry name" value="HTH_28"/>
    <property type="match status" value="1"/>
</dbReference>
<dbReference type="STRING" id="1423753.FD28_GL002581"/>
<keyword evidence="2" id="KW-0175">Coiled coil</keyword>
<protein>
    <submittedName>
        <fullName evidence="4">Putative transposase (Putative)</fullName>
    </submittedName>
</protein>
<dbReference type="EMBL" id="AZFS01000047">
    <property type="protein sequence ID" value="KRL95186.1"/>
    <property type="molecule type" value="Genomic_DNA"/>
</dbReference>
<proteinExistence type="inferred from homology"/>
<dbReference type="PANTHER" id="PTHR33795:SF1">
    <property type="entry name" value="INSERTION ELEMENT IS150 PROTEIN INSJ"/>
    <property type="match status" value="1"/>
</dbReference>
<comment type="caution">
    <text evidence="4">The sequence shown here is derived from an EMBL/GenBank/DDBJ whole genome shotgun (WGS) entry which is preliminary data.</text>
</comment>
<dbReference type="InterPro" id="IPR036388">
    <property type="entry name" value="WH-like_DNA-bd_sf"/>
</dbReference>
<dbReference type="GO" id="GO:0004803">
    <property type="term" value="F:transposase activity"/>
    <property type="evidence" value="ECO:0007669"/>
    <property type="project" value="InterPro"/>
</dbReference>
<gene>
    <name evidence="4" type="ORF">FD28_GL002581</name>
</gene>
<comment type="similarity">
    <text evidence="1">Belongs to the IS150/IS1296 orfA family.</text>
</comment>
<evidence type="ECO:0000313" key="5">
    <source>
        <dbReference type="Proteomes" id="UP000051580"/>
    </source>
</evidence>
<dbReference type="InterPro" id="IPR052057">
    <property type="entry name" value="IS150/IS1296_orfA-like"/>
</dbReference>
<dbReference type="RefSeq" id="WP_057733471.1">
    <property type="nucleotide sequence ID" value="NZ_AZFS01000047.1"/>
</dbReference>
<dbReference type="AlphaFoldDB" id="A0A0R1UW42"/>
<dbReference type="SUPFAM" id="SSF46689">
    <property type="entry name" value="Homeodomain-like"/>
    <property type="match status" value="1"/>
</dbReference>
<dbReference type="PATRIC" id="fig|1423753.3.peg.2711"/>